<dbReference type="RefSeq" id="WP_140455890.1">
    <property type="nucleotide sequence ID" value="NZ_VFRP01000030.1"/>
</dbReference>
<comment type="similarity">
    <text evidence="7 8">Belongs to the SelA family.</text>
</comment>
<comment type="caution">
    <text evidence="11">The sequence shown here is derived from an EMBL/GenBank/DDBJ whole genome shotgun (WGS) entry which is preliminary data.</text>
</comment>
<evidence type="ECO:0000256" key="6">
    <source>
        <dbReference type="ARBA" id="ARBA00023266"/>
    </source>
</evidence>
<protein>
    <recommendedName>
        <fullName evidence="8">L-seryl-tRNA(Sec) selenium transferase</fullName>
        <ecNumber evidence="8">2.9.1.1</ecNumber>
    </recommendedName>
    <alternativeName>
        <fullName evidence="8">Selenocysteine synthase</fullName>
        <shortName evidence="8">Sec synthase</shortName>
    </alternativeName>
    <alternativeName>
        <fullName evidence="8">Selenocysteinyl-tRNA(Sec) synthase</fullName>
    </alternativeName>
</protein>
<dbReference type="GO" id="GO:0001514">
    <property type="term" value="P:selenocysteine incorporation"/>
    <property type="evidence" value="ECO:0007669"/>
    <property type="project" value="UniProtKB-UniRule"/>
</dbReference>
<evidence type="ECO:0000256" key="8">
    <source>
        <dbReference type="HAMAP-Rule" id="MF_00423"/>
    </source>
</evidence>
<dbReference type="OrthoDB" id="9787096at2"/>
<dbReference type="GO" id="GO:0001717">
    <property type="term" value="P:conversion of seryl-tRNAsec to selenocys-tRNAsec"/>
    <property type="evidence" value="ECO:0007669"/>
    <property type="project" value="UniProtKB-UniRule"/>
</dbReference>
<evidence type="ECO:0000313" key="12">
    <source>
        <dbReference type="Proteomes" id="UP000319255"/>
    </source>
</evidence>
<dbReference type="Proteomes" id="UP000319255">
    <property type="component" value="Unassembled WGS sequence"/>
</dbReference>
<dbReference type="InterPro" id="IPR004534">
    <property type="entry name" value="SelA_trans"/>
</dbReference>
<evidence type="ECO:0000313" key="11">
    <source>
        <dbReference type="EMBL" id="TPE47482.1"/>
    </source>
</evidence>
<dbReference type="EC" id="2.9.1.1" evidence="8"/>
<keyword evidence="6 8" id="KW-0711">Selenium</keyword>
<comment type="function">
    <text evidence="8">Converts seryl-tRNA(Sec) to selenocysteinyl-tRNA(Sec) required for selenoprotein biosynthesis.</text>
</comment>
<keyword evidence="4 8" id="KW-0663">Pyridoxal phosphate</keyword>
<dbReference type="UniPathway" id="UPA00906">
    <property type="reaction ID" value="UER00896"/>
</dbReference>
<evidence type="ECO:0000259" key="10">
    <source>
        <dbReference type="Pfam" id="PF12390"/>
    </source>
</evidence>
<keyword evidence="5 8" id="KW-0648">Protein biosynthesis</keyword>
<dbReference type="GO" id="GO:0005737">
    <property type="term" value="C:cytoplasm"/>
    <property type="evidence" value="ECO:0007669"/>
    <property type="project" value="UniProtKB-SubCell"/>
</dbReference>
<keyword evidence="2 8" id="KW-0963">Cytoplasm</keyword>
<dbReference type="Pfam" id="PF03841">
    <property type="entry name" value="SelA"/>
    <property type="match status" value="1"/>
</dbReference>
<gene>
    <name evidence="8 11" type="primary">selA</name>
    <name evidence="11" type="ORF">FJM51_19905</name>
</gene>
<evidence type="ECO:0000256" key="5">
    <source>
        <dbReference type="ARBA" id="ARBA00022917"/>
    </source>
</evidence>
<dbReference type="PANTHER" id="PTHR32328:SF0">
    <property type="entry name" value="L-SERYL-TRNA(SEC) SELENIUM TRANSFERASE"/>
    <property type="match status" value="1"/>
</dbReference>
<sequence length="467" mass="49692">MSDLRTLPSVDEALRTPTGQSLIARHGQAATRRAIRTELDALRLRLRGGEPGPARVDAGLFVAEAAGAALAGAERSGARRVFNLTGTVLHTNLGRALYAEAAVEAATTAMRHPLSLEYDLDAGRRGQRDEPAQRLVAEITGAEDACVVNNNASAVLLVLAALAQGRETIVSRGELIEIGGSFRMPDVMASAGTRLREVGTTNRTHPRDYRAAIGPETALILKVHTSNYRVMGFTTEVAGAELAAIARNAGLPLVDDLGSGVLVDLSRWGVARERTVQEALADGADLVTFSGDKLLGGPQAGFIAGRRDLVRACAAHPLKRALRLDKVRLAALEATLRLYRHTERLAETLPTIRTFARTVAELRALAEDLRPSLAAALGAEVAVVDTEAQVGSGALPLETFESVALRAPAPGGRAERLASALRRLPIPVIGRIERDAVVLDLRCLDDAEAFRAQLLELTTIFPEVDLS</sequence>
<dbReference type="PANTHER" id="PTHR32328">
    <property type="entry name" value="L-SERYL-TRNA(SEC) SELENIUM TRANSFERASE"/>
    <property type="match status" value="1"/>
</dbReference>
<dbReference type="InterPro" id="IPR018319">
    <property type="entry name" value="SelA-like"/>
</dbReference>
<feature type="modified residue" description="N6-(pyridoxal phosphate)lysine" evidence="8 9">
    <location>
        <position position="293"/>
    </location>
</feature>
<dbReference type="AlphaFoldDB" id="A0A501WFA1"/>
<comment type="cofactor">
    <cofactor evidence="1 8 9">
        <name>pyridoxal 5'-phosphate</name>
        <dbReference type="ChEBI" id="CHEBI:597326"/>
    </cofactor>
</comment>
<dbReference type="InterPro" id="IPR015424">
    <property type="entry name" value="PyrdxlP-dep_Trfase"/>
</dbReference>
<dbReference type="Gene3D" id="3.90.1150.180">
    <property type="match status" value="1"/>
</dbReference>
<proteinExistence type="inferred from homology"/>
<evidence type="ECO:0000256" key="1">
    <source>
        <dbReference type="ARBA" id="ARBA00001933"/>
    </source>
</evidence>
<dbReference type="EMBL" id="VFRP01000030">
    <property type="protein sequence ID" value="TPE47482.1"/>
    <property type="molecule type" value="Genomic_DNA"/>
</dbReference>
<organism evidence="11 12">
    <name type="scientific">Amaricoccus solimangrovi</name>
    <dbReference type="NCBI Taxonomy" id="2589815"/>
    <lineage>
        <taxon>Bacteria</taxon>
        <taxon>Pseudomonadati</taxon>
        <taxon>Pseudomonadota</taxon>
        <taxon>Alphaproteobacteria</taxon>
        <taxon>Rhodobacterales</taxon>
        <taxon>Paracoccaceae</taxon>
        <taxon>Amaricoccus</taxon>
    </lineage>
</organism>
<dbReference type="Pfam" id="PF12390">
    <property type="entry name" value="Se-cys_synth_N"/>
    <property type="match status" value="1"/>
</dbReference>
<keyword evidence="3 8" id="KW-0808">Transferase</keyword>
<accession>A0A501WFA1</accession>
<dbReference type="NCBIfam" id="TIGR00474">
    <property type="entry name" value="selA"/>
    <property type="match status" value="1"/>
</dbReference>
<dbReference type="SUPFAM" id="SSF53383">
    <property type="entry name" value="PLP-dependent transferases"/>
    <property type="match status" value="1"/>
</dbReference>
<dbReference type="HAMAP" id="MF_00423">
    <property type="entry name" value="SelA"/>
    <property type="match status" value="1"/>
</dbReference>
<evidence type="ECO:0000256" key="2">
    <source>
        <dbReference type="ARBA" id="ARBA00022490"/>
    </source>
</evidence>
<dbReference type="InterPro" id="IPR015421">
    <property type="entry name" value="PyrdxlP-dep_Trfase_major"/>
</dbReference>
<evidence type="ECO:0000256" key="9">
    <source>
        <dbReference type="PIRSR" id="PIRSR618319-50"/>
    </source>
</evidence>
<dbReference type="GO" id="GO:0004125">
    <property type="term" value="F:L-seryl-tRNA(Sec) selenium transferase activity"/>
    <property type="evidence" value="ECO:0007669"/>
    <property type="project" value="UniProtKB-UniRule"/>
</dbReference>
<reference evidence="11 12" key="1">
    <citation type="submission" date="2019-06" db="EMBL/GenBank/DDBJ databases">
        <title>A novel bacterium of genus Amaricoccus, isolated from marine sediment.</title>
        <authorList>
            <person name="Huang H."/>
            <person name="Mo K."/>
            <person name="Hu Y."/>
        </authorList>
    </citation>
    <scope>NUCLEOTIDE SEQUENCE [LARGE SCALE GENOMIC DNA]</scope>
    <source>
        <strain evidence="11 12">HB172011</strain>
    </source>
</reference>
<comment type="subcellular location">
    <subcellularLocation>
        <location evidence="8">Cytoplasm</location>
    </subcellularLocation>
</comment>
<evidence type="ECO:0000256" key="3">
    <source>
        <dbReference type="ARBA" id="ARBA00022679"/>
    </source>
</evidence>
<feature type="domain" description="L-seryl-tRNA selenium transferase N-terminal" evidence="10">
    <location>
        <begin position="4"/>
        <end position="43"/>
    </location>
</feature>
<name>A0A501WFA1_9RHOB</name>
<dbReference type="InterPro" id="IPR025862">
    <property type="entry name" value="SelA_trans_N_dom"/>
</dbReference>
<evidence type="ECO:0000256" key="4">
    <source>
        <dbReference type="ARBA" id="ARBA00022898"/>
    </source>
</evidence>
<evidence type="ECO:0000256" key="7">
    <source>
        <dbReference type="ARBA" id="ARBA00044507"/>
    </source>
</evidence>
<dbReference type="Gene3D" id="3.40.640.10">
    <property type="entry name" value="Type I PLP-dependent aspartate aminotransferase-like (Major domain)"/>
    <property type="match status" value="1"/>
</dbReference>
<comment type="pathway">
    <text evidence="8">Aminoacyl-tRNA biosynthesis; selenocysteinyl-tRNA(Sec) biosynthesis; selenocysteinyl-tRNA(Sec) from L-seryl-tRNA(Sec) (bacterial route): step 1/1.</text>
</comment>
<keyword evidence="12" id="KW-1185">Reference proteome</keyword>
<comment type="catalytic activity">
    <reaction evidence="8">
        <text>L-seryl-tRNA(Sec) + selenophosphate + H(+) = L-selenocysteinyl-tRNA(Sec) + phosphate</text>
        <dbReference type="Rhea" id="RHEA:22728"/>
        <dbReference type="Rhea" id="RHEA-COMP:9742"/>
        <dbReference type="Rhea" id="RHEA-COMP:9743"/>
        <dbReference type="ChEBI" id="CHEBI:15378"/>
        <dbReference type="ChEBI" id="CHEBI:16144"/>
        <dbReference type="ChEBI" id="CHEBI:43474"/>
        <dbReference type="ChEBI" id="CHEBI:78533"/>
        <dbReference type="ChEBI" id="CHEBI:78573"/>
        <dbReference type="EC" id="2.9.1.1"/>
    </reaction>
</comment>